<comment type="caution">
    <text evidence="2">The sequence shown here is derived from an EMBL/GenBank/DDBJ whole genome shotgun (WGS) entry which is preliminary data.</text>
</comment>
<evidence type="ECO:0000313" key="4">
    <source>
        <dbReference type="Proteomes" id="UP001595455"/>
    </source>
</evidence>
<sequence>MNKPRINIAISGLGLVTTEKLKIKLREVIPQFFEIYWGKMNDEDIQLVLIHEFFFETENIQKIIFGKNLAYLKVSKDECVQTRIEDNMLYLPIQDIAPLKDWIQQNVLSALQPPPIEEQPQAIVVPEQPVLQQNLAPLDVQFITDVYDHFQRKVHVFDELGSLAIIDHHMHLAWINPKRTLWQTNGSLQYAPATIEDFIEISRKHQDNLENWLFALVWNSPNLCVPPYELAYFKLKFWPQPTSEDRKIILQLSACFMQGAEIQHVATKLGLELPLVQRFITANLAIQNAELVSAKECKFDQDANQQEKNQQEVNGLRSFFGKLKRRFGF</sequence>
<dbReference type="EMBL" id="PYIX02000013">
    <property type="protein sequence ID" value="RFC83769.1"/>
    <property type="molecule type" value="Genomic_DNA"/>
</dbReference>
<dbReference type="OrthoDB" id="6702908at2"/>
<dbReference type="AlphaFoldDB" id="A0A371YQL7"/>
<dbReference type="Proteomes" id="UP000240957">
    <property type="component" value="Unassembled WGS sequence"/>
</dbReference>
<organism evidence="2 3">
    <name type="scientific">Acinetobacter sichuanensis</name>
    <dbReference type="NCBI Taxonomy" id="2136183"/>
    <lineage>
        <taxon>Bacteria</taxon>
        <taxon>Pseudomonadati</taxon>
        <taxon>Pseudomonadota</taxon>
        <taxon>Gammaproteobacteria</taxon>
        <taxon>Moraxellales</taxon>
        <taxon>Moraxellaceae</taxon>
        <taxon>Acinetobacter</taxon>
    </lineage>
</organism>
<dbReference type="RefSeq" id="WP_107008107.1">
    <property type="nucleotide sequence ID" value="NZ_JBHRSF010000010.1"/>
</dbReference>
<dbReference type="Proteomes" id="UP001595455">
    <property type="component" value="Unassembled WGS sequence"/>
</dbReference>
<evidence type="ECO:0000313" key="3">
    <source>
        <dbReference type="Proteomes" id="UP000240957"/>
    </source>
</evidence>
<reference evidence="4" key="3">
    <citation type="journal article" date="2019" name="Int. J. Syst. Evol. Microbiol.">
        <title>The Global Catalogue of Microorganisms (GCM) 10K type strain sequencing project: providing services to taxonomists for standard genome sequencing and annotation.</title>
        <authorList>
            <consortium name="The Broad Institute Genomics Platform"/>
            <consortium name="The Broad Institute Genome Sequencing Center for Infectious Disease"/>
            <person name="Wu L."/>
            <person name="Ma J."/>
        </authorList>
    </citation>
    <scope>NUCLEOTIDE SEQUENCE [LARGE SCALE GENOMIC DNA]</scope>
    <source>
        <strain evidence="4">KCTC 62575</strain>
    </source>
</reference>
<evidence type="ECO:0000313" key="1">
    <source>
        <dbReference type="EMBL" id="MFC2994922.1"/>
    </source>
</evidence>
<reference evidence="1" key="1">
    <citation type="journal article" date="2014" name="Int. J. Syst. Evol. Microbiol.">
        <title>Complete genome of a new Firmicutes species belonging to the dominant human colonic microbiota ('Ruminococcus bicirculans') reveals two chromosomes and a selective capacity to utilize plant glucans.</title>
        <authorList>
            <consortium name="NISC Comparative Sequencing Program"/>
            <person name="Wegmann U."/>
            <person name="Louis P."/>
            <person name="Goesmann A."/>
            <person name="Henrissat B."/>
            <person name="Duncan S.H."/>
            <person name="Flint H.J."/>
        </authorList>
    </citation>
    <scope>NUCLEOTIDE SEQUENCE</scope>
    <source>
        <strain evidence="1">KCTC 62575</strain>
    </source>
</reference>
<name>A0A371YQL7_9GAMM</name>
<evidence type="ECO:0000313" key="2">
    <source>
        <dbReference type="EMBL" id="RFC83769.1"/>
    </source>
</evidence>
<dbReference type="EMBL" id="JBHRSF010000010">
    <property type="protein sequence ID" value="MFC2994922.1"/>
    <property type="molecule type" value="Genomic_DNA"/>
</dbReference>
<gene>
    <name evidence="1" type="ORF">ACFODO_06500</name>
    <name evidence="2" type="ORF">C9E89_009915</name>
</gene>
<protein>
    <submittedName>
        <fullName evidence="2">Uncharacterized protein</fullName>
    </submittedName>
</protein>
<accession>A0A371YQL7</accession>
<reference evidence="1" key="4">
    <citation type="submission" date="2024-09" db="EMBL/GenBank/DDBJ databases">
        <authorList>
            <person name="Sun Q."/>
            <person name="Mori K."/>
        </authorList>
    </citation>
    <scope>NUCLEOTIDE SEQUENCE</scope>
    <source>
        <strain evidence="1">KCTC 62575</strain>
    </source>
</reference>
<proteinExistence type="predicted"/>
<reference evidence="2 3" key="2">
    <citation type="submission" date="2018-08" db="EMBL/GenBank/DDBJ databases">
        <title>The draft genome of Acinetobacter sichuanensis strain WCHAc060041.</title>
        <authorList>
            <person name="Qin J."/>
            <person name="Feng Y."/>
            <person name="Zong Z."/>
        </authorList>
    </citation>
    <scope>NUCLEOTIDE SEQUENCE [LARGE SCALE GENOMIC DNA]</scope>
    <source>
        <strain evidence="2 3">WCHAc060041</strain>
    </source>
</reference>
<keyword evidence="4" id="KW-1185">Reference proteome</keyword>